<dbReference type="EMBL" id="CP060412">
    <property type="protein sequence ID" value="QNK01504.1"/>
    <property type="molecule type" value="Genomic_DNA"/>
</dbReference>
<evidence type="ECO:0008006" key="5">
    <source>
        <dbReference type="Google" id="ProtNLM"/>
    </source>
</evidence>
<dbReference type="RefSeq" id="WP_187056966.1">
    <property type="nucleotide sequence ID" value="NZ_CP060412.1"/>
</dbReference>
<gene>
    <name evidence="3" type="ORF">H8F01_21125</name>
</gene>
<evidence type="ECO:0000313" key="3">
    <source>
        <dbReference type="EMBL" id="QNK01504.1"/>
    </source>
</evidence>
<dbReference type="AlphaFoldDB" id="A0A7G8Q3Z6"/>
<keyword evidence="4" id="KW-1185">Reference proteome</keyword>
<feature type="chain" id="PRO_5028861130" description="Lipoprotein" evidence="2">
    <location>
        <begin position="21"/>
        <end position="187"/>
    </location>
</feature>
<evidence type="ECO:0000256" key="2">
    <source>
        <dbReference type="SAM" id="SignalP"/>
    </source>
</evidence>
<accession>A0A7G8Q3Z6</accession>
<sequence length="187" mass="19155">MDKKNKLALLLCAAAGFLVACHEQPATSEQAKTSTPPASAASAAAQKAPVAASSAASSPAPGASFVVGVLGLNDGDAELQGCSTSLRRKDSASQPGDVFREADADKDGVGFMRIDGKLIRVVMVQTNTDDTSSITLYEDAAHTLRIVETVEAGETNENADSTELHGTLTITYKGSTQTLPVDGGVAC</sequence>
<feature type="signal peptide" evidence="2">
    <location>
        <begin position="1"/>
        <end position="20"/>
    </location>
</feature>
<protein>
    <recommendedName>
        <fullName evidence="5">Lipoprotein</fullName>
    </recommendedName>
</protein>
<evidence type="ECO:0000256" key="1">
    <source>
        <dbReference type="SAM" id="MobiDB-lite"/>
    </source>
</evidence>
<dbReference type="Proteomes" id="UP000515873">
    <property type="component" value="Chromosome"/>
</dbReference>
<feature type="region of interest" description="Disordered" evidence="1">
    <location>
        <begin position="25"/>
        <end position="60"/>
    </location>
</feature>
<proteinExistence type="predicted"/>
<reference evidence="3 4" key="1">
    <citation type="submission" date="2020-08" db="EMBL/GenBank/DDBJ databases">
        <title>Dyella sp. G9 isolated from forest soil.</title>
        <authorList>
            <person name="Fu J."/>
            <person name="Qiu L."/>
        </authorList>
    </citation>
    <scope>NUCLEOTIDE SEQUENCE [LARGE SCALE GENOMIC DNA]</scope>
    <source>
        <strain evidence="3 4">G9</strain>
    </source>
</reference>
<dbReference type="KEGG" id="dtl:H8F01_21125"/>
<dbReference type="PROSITE" id="PS51257">
    <property type="entry name" value="PROKAR_LIPOPROTEIN"/>
    <property type="match status" value="1"/>
</dbReference>
<name>A0A7G8Q3Z6_9GAMM</name>
<feature type="compositionally biased region" description="Low complexity" evidence="1">
    <location>
        <begin position="30"/>
        <end position="60"/>
    </location>
</feature>
<organism evidence="3 4">
    <name type="scientific">Dyella telluris</name>
    <dbReference type="NCBI Taxonomy" id="2763498"/>
    <lineage>
        <taxon>Bacteria</taxon>
        <taxon>Pseudomonadati</taxon>
        <taxon>Pseudomonadota</taxon>
        <taxon>Gammaproteobacteria</taxon>
        <taxon>Lysobacterales</taxon>
        <taxon>Rhodanobacteraceae</taxon>
        <taxon>Dyella</taxon>
    </lineage>
</organism>
<evidence type="ECO:0000313" key="4">
    <source>
        <dbReference type="Proteomes" id="UP000515873"/>
    </source>
</evidence>
<keyword evidence="2" id="KW-0732">Signal</keyword>